<evidence type="ECO:0000313" key="3">
    <source>
        <dbReference type="EnsemblMetazoa" id="CJA33958.1"/>
    </source>
</evidence>
<organism evidence="3 4">
    <name type="scientific">Caenorhabditis japonica</name>
    <dbReference type="NCBI Taxonomy" id="281687"/>
    <lineage>
        <taxon>Eukaryota</taxon>
        <taxon>Metazoa</taxon>
        <taxon>Ecdysozoa</taxon>
        <taxon>Nematoda</taxon>
        <taxon>Chromadorea</taxon>
        <taxon>Rhabditida</taxon>
        <taxon>Rhabditina</taxon>
        <taxon>Rhabditomorpha</taxon>
        <taxon>Rhabditoidea</taxon>
        <taxon>Rhabditidae</taxon>
        <taxon>Peloderinae</taxon>
        <taxon>Caenorhabditis</taxon>
    </lineage>
</organism>
<evidence type="ECO:0000313" key="4">
    <source>
        <dbReference type="Proteomes" id="UP000005237"/>
    </source>
</evidence>
<name>A0A8R1ILV2_CAEJA</name>
<keyword evidence="1" id="KW-0175">Coiled coil</keyword>
<reference evidence="3" key="2">
    <citation type="submission" date="2022-06" db="UniProtKB">
        <authorList>
            <consortium name="EnsemblMetazoa"/>
        </authorList>
    </citation>
    <scope>IDENTIFICATION</scope>
    <source>
        <strain evidence="3">DF5081</strain>
    </source>
</reference>
<accession>A0A8R1ILV2</accession>
<sequence length="145" mass="17567">MENALELVRINNLRMDSVTEEATRLIEEVSKVMASQEKTIDAMRRQIIETEMNRSRDWKENRIQQGKMRHEIEQLKNQIEVYRKNCAREHNRCVINNENRNGHRTLSSPFNTRRRTKRQPKQLNQKENWHRKKERELERADGTVD</sequence>
<feature type="region of interest" description="Disordered" evidence="2">
    <location>
        <begin position="95"/>
        <end position="145"/>
    </location>
</feature>
<reference evidence="4" key="1">
    <citation type="submission" date="2010-08" db="EMBL/GenBank/DDBJ databases">
        <authorList>
            <consortium name="Caenorhabditis japonica Sequencing Consortium"/>
            <person name="Wilson R.K."/>
        </authorList>
    </citation>
    <scope>NUCLEOTIDE SEQUENCE [LARGE SCALE GENOMIC DNA]</scope>
    <source>
        <strain evidence="4">DF5081</strain>
    </source>
</reference>
<evidence type="ECO:0000256" key="1">
    <source>
        <dbReference type="SAM" id="Coils"/>
    </source>
</evidence>
<evidence type="ECO:0000256" key="2">
    <source>
        <dbReference type="SAM" id="MobiDB-lite"/>
    </source>
</evidence>
<dbReference type="AlphaFoldDB" id="A0A8R1ILV2"/>
<dbReference type="Proteomes" id="UP000005237">
    <property type="component" value="Unassembled WGS sequence"/>
</dbReference>
<proteinExistence type="predicted"/>
<feature type="compositionally biased region" description="Basic and acidic residues" evidence="2">
    <location>
        <begin position="134"/>
        <end position="145"/>
    </location>
</feature>
<feature type="compositionally biased region" description="Polar residues" evidence="2">
    <location>
        <begin position="95"/>
        <end position="111"/>
    </location>
</feature>
<dbReference type="EnsemblMetazoa" id="CJA33958.1">
    <property type="protein sequence ID" value="CJA33958.1"/>
    <property type="gene ID" value="WBGene00209805"/>
</dbReference>
<feature type="coiled-coil region" evidence="1">
    <location>
        <begin position="26"/>
        <end position="92"/>
    </location>
</feature>
<keyword evidence="4" id="KW-1185">Reference proteome</keyword>
<protein>
    <submittedName>
        <fullName evidence="3">Uncharacterized protein</fullName>
    </submittedName>
</protein>